<keyword evidence="3" id="KW-1003">Cell membrane</keyword>
<dbReference type="OMA" id="QLGGMIC"/>
<proteinExistence type="inferred from homology"/>
<evidence type="ECO:0000256" key="5">
    <source>
        <dbReference type="ARBA" id="ARBA00022607"/>
    </source>
</evidence>
<dbReference type="PROSITE" id="PS01310">
    <property type="entry name" value="FXYD"/>
    <property type="match status" value="1"/>
</dbReference>
<comment type="function">
    <text evidence="15">Associates with and regulates the activity of the sodium/potassium-transporting ATPase (NKA) which catalyzes the hydrolysis of ATP coupled with the exchange of Na(+) and K(+) ions across the plasma membrane. Increases the apparent affinity of the transporter for Na(+) and increases NKA activity.</text>
</comment>
<keyword evidence="12 17" id="KW-0472">Membrane</keyword>
<evidence type="ECO:0000256" key="13">
    <source>
        <dbReference type="ARBA" id="ARBA00023201"/>
    </source>
</evidence>
<dbReference type="Gene3D" id="1.20.5.780">
    <property type="entry name" value="Single helix bin"/>
    <property type="match status" value="1"/>
</dbReference>
<comment type="similarity">
    <text evidence="1 17">Belongs to the FXYD family.</text>
</comment>
<evidence type="ECO:0000256" key="4">
    <source>
        <dbReference type="ARBA" id="ARBA00022538"/>
    </source>
</evidence>
<name>A0A096P480_PAPAN</name>
<sequence>MERVTLALLLLAGLTALEANDPFANEDDPFYYDWKNLQLSGLICGGLLAIAGIVAVLSSKCKCKSSQKQHSPVLEKTIPLITPGSTTTC</sequence>
<evidence type="ECO:0000256" key="6">
    <source>
        <dbReference type="ARBA" id="ARBA00022692"/>
    </source>
</evidence>
<dbReference type="Pfam" id="PF02038">
    <property type="entry name" value="ATP1G1_PLM_MAT8"/>
    <property type="match status" value="1"/>
</dbReference>
<evidence type="ECO:0000256" key="16">
    <source>
        <dbReference type="ARBA" id="ARBA00066169"/>
    </source>
</evidence>
<dbReference type="InterPro" id="IPR047283">
    <property type="entry name" value="FXYD4"/>
</dbReference>
<dbReference type="GO" id="GO:0017080">
    <property type="term" value="F:sodium channel regulator activity"/>
    <property type="evidence" value="ECO:0007669"/>
    <property type="project" value="TreeGrafter"/>
</dbReference>
<gene>
    <name evidence="18" type="primary">FXYD4</name>
</gene>
<keyword evidence="9 17" id="KW-1133">Transmembrane helix</keyword>
<comment type="subcellular location">
    <subcellularLocation>
        <location evidence="14">Basolateral cell membrane</location>
        <topology evidence="14">Single-pass type I membrane protein</topology>
    </subcellularLocation>
</comment>
<evidence type="ECO:0000313" key="18">
    <source>
        <dbReference type="Ensembl" id="ENSPANP00000020155.2"/>
    </source>
</evidence>
<feature type="transmembrane region" description="Helical" evidence="17">
    <location>
        <begin position="39"/>
        <end position="58"/>
    </location>
</feature>
<reference evidence="18" key="2">
    <citation type="submission" date="2025-08" db="UniProtKB">
        <authorList>
            <consortium name="Ensembl"/>
        </authorList>
    </citation>
    <scope>IDENTIFICATION</scope>
</reference>
<dbReference type="HOGENOM" id="CLU_171208_0_1_1"/>
<evidence type="ECO:0000256" key="12">
    <source>
        <dbReference type="ARBA" id="ARBA00023136"/>
    </source>
</evidence>
<dbReference type="InterPro" id="IPR000272">
    <property type="entry name" value="Ion-transport_regulator_FXYD"/>
</dbReference>
<dbReference type="GeneTree" id="ENSGT00940000153062"/>
<evidence type="ECO:0000256" key="3">
    <source>
        <dbReference type="ARBA" id="ARBA00022475"/>
    </source>
</evidence>
<dbReference type="GO" id="GO:0016323">
    <property type="term" value="C:basolateral plasma membrane"/>
    <property type="evidence" value="ECO:0007669"/>
    <property type="project" value="UniProtKB-SubCell"/>
</dbReference>
<feature type="signal peptide" evidence="17">
    <location>
        <begin position="1"/>
        <end position="19"/>
    </location>
</feature>
<keyword evidence="2 17" id="KW-0813">Transport</keyword>
<evidence type="ECO:0000256" key="17">
    <source>
        <dbReference type="RuleBase" id="RU364131"/>
    </source>
</evidence>
<evidence type="ECO:0000256" key="14">
    <source>
        <dbReference type="ARBA" id="ARBA00023768"/>
    </source>
</evidence>
<dbReference type="CDD" id="cd20322">
    <property type="entry name" value="FXYD4"/>
    <property type="match status" value="1"/>
</dbReference>
<keyword evidence="11 17" id="KW-0406">Ion transport</keyword>
<dbReference type="GO" id="GO:0071805">
    <property type="term" value="P:potassium ion transmembrane transport"/>
    <property type="evidence" value="ECO:0007669"/>
    <property type="project" value="InterPro"/>
</dbReference>
<dbReference type="Ensembl" id="ENSPANT00000019695.3">
    <property type="protein sequence ID" value="ENSPANP00000020155.2"/>
    <property type="gene ID" value="ENSPANG00000022659.3"/>
</dbReference>
<keyword evidence="10" id="KW-0915">Sodium</keyword>
<feature type="chain" id="PRO_5013987866" description="FXYD domain-containing ion transport regulator" evidence="17">
    <location>
        <begin position="20"/>
        <end position="89"/>
    </location>
</feature>
<keyword evidence="8" id="KW-0630">Potassium</keyword>
<evidence type="ECO:0000256" key="7">
    <source>
        <dbReference type="ARBA" id="ARBA00022729"/>
    </source>
</evidence>
<evidence type="ECO:0000256" key="9">
    <source>
        <dbReference type="ARBA" id="ARBA00022989"/>
    </source>
</evidence>
<keyword evidence="6 17" id="KW-0812">Transmembrane</keyword>
<dbReference type="GO" id="GO:0051117">
    <property type="term" value="F:ATPase binding"/>
    <property type="evidence" value="ECO:0007669"/>
    <property type="project" value="Ensembl"/>
</dbReference>
<keyword evidence="19" id="KW-1185">Reference proteome</keyword>
<comment type="subunit">
    <text evidence="16">Regulatory subunit of the sodium/potassium-transporting ATPase which is composed of a catalytic alpha subunit, a non-catalytic beta subunit and a regulatory subunit. The regulatory subunit, a member of the FXYD protein family, modulates the enzymatic activity in a tissue- and isoform-specific way by changing affinities of the Na+/K+-ATPase toward Na(+), K(+) or ATP.</text>
</comment>
<dbReference type="GO" id="GO:0043269">
    <property type="term" value="P:regulation of monoatomic ion transport"/>
    <property type="evidence" value="ECO:0007669"/>
    <property type="project" value="InterPro"/>
</dbReference>
<keyword evidence="13" id="KW-0739">Sodium transport</keyword>
<protein>
    <recommendedName>
        <fullName evidence="17">FXYD domain-containing ion transport regulator</fullName>
    </recommendedName>
</protein>
<dbReference type="eggNOG" id="ENOG502TDGY">
    <property type="taxonomic scope" value="Eukaryota"/>
</dbReference>
<keyword evidence="4" id="KW-0633">Potassium transport</keyword>
<dbReference type="AlphaFoldDB" id="A0A096P480"/>
<dbReference type="GO" id="GO:0006814">
    <property type="term" value="P:sodium ion transport"/>
    <property type="evidence" value="ECO:0007669"/>
    <property type="project" value="UniProtKB-KW"/>
</dbReference>
<accession>A0A096P480</accession>
<dbReference type="InterPro" id="IPR047297">
    <property type="entry name" value="FXYD_motif"/>
</dbReference>
<dbReference type="Bgee" id="ENSPANG00000022659">
    <property type="expression patterns" value="Expressed in renal medulla and 15 other cell types or tissues"/>
</dbReference>
<keyword evidence="5" id="KW-0740">Sodium/potassium transport</keyword>
<reference evidence="18 19" key="1">
    <citation type="submission" date="2012-03" db="EMBL/GenBank/DDBJ databases">
        <title>Whole Genome Assembly of Papio anubis.</title>
        <authorList>
            <person name="Liu Y.L."/>
            <person name="Abraham K.A."/>
            <person name="Akbar H.A."/>
            <person name="Ali S.A."/>
            <person name="Anosike U.A."/>
            <person name="Aqrawi P.A."/>
            <person name="Arias F.A."/>
            <person name="Attaway T.A."/>
            <person name="Awwad R.A."/>
            <person name="Babu C.B."/>
            <person name="Bandaranaike D.B."/>
            <person name="Battles P.B."/>
            <person name="Bell A.B."/>
            <person name="Beltran B.B."/>
            <person name="Berhane-Mersha D.B."/>
            <person name="Bess C.B."/>
            <person name="Bickham C.B."/>
            <person name="Bolden T.B."/>
            <person name="Carter K.C."/>
            <person name="Chau D.C."/>
            <person name="Chavez A.C."/>
            <person name="Clerc-Blankenburg K.C."/>
            <person name="Coyle M.C."/>
            <person name="Dao M.D."/>
            <person name="Davila M.L.D."/>
            <person name="Davy-Carroll L.D."/>
            <person name="Denson S.D."/>
            <person name="Dinh H.D."/>
            <person name="Fernandez S.F."/>
            <person name="Fernando P.F."/>
            <person name="Forbes L.F."/>
            <person name="Francis C.F."/>
            <person name="Francisco L.F."/>
            <person name="Fu Q.F."/>
            <person name="Garcia-Iii R.G."/>
            <person name="Garrett T.G."/>
            <person name="Gross S.G."/>
            <person name="Gubbala S.G."/>
            <person name="Hirani K.H."/>
            <person name="Hogues M.H."/>
            <person name="Hollins B.H."/>
            <person name="Jackson L.J."/>
            <person name="Javaid M.J."/>
            <person name="Jhangiani S.J."/>
            <person name="Johnson A.J."/>
            <person name="Johnson B.J."/>
            <person name="Jones J.J."/>
            <person name="Joshi V.J."/>
            <person name="Kalu J.K."/>
            <person name="Khan N.K."/>
            <person name="Korchina V.K."/>
            <person name="Kovar C.K."/>
            <person name="Lago L.L."/>
            <person name="Lara F.L."/>
            <person name="Le T.-K.L."/>
            <person name="Lee S.L."/>
            <person name="Legall-Iii F.L."/>
            <person name="Lemon S.L."/>
            <person name="Liu J.L."/>
            <person name="Liu Y.-S.L."/>
            <person name="Liyanage D.L."/>
            <person name="Lopez J.L."/>
            <person name="Lorensuhewa L.L."/>
            <person name="Mata R.M."/>
            <person name="Mathew T.M."/>
            <person name="Mercado C.M."/>
            <person name="Mercado I.M."/>
            <person name="Morales K.M."/>
            <person name="Morgan M.M."/>
            <person name="Munidasa M.M."/>
            <person name="Ngo D.N."/>
            <person name="Nguyen L.N."/>
            <person name="Nguyen T.N."/>
            <person name="Nguyen N.N."/>
            <person name="Obregon M.O."/>
            <person name="Okwuonu G.O."/>
            <person name="Ongeri F.O."/>
            <person name="Onwere C.O."/>
            <person name="Osifeso I.O."/>
            <person name="Parra A.P."/>
            <person name="Patil S.P."/>
            <person name="Perez A.P."/>
            <person name="Perez Y.P."/>
            <person name="Pham C.P."/>
            <person name="Pu L.-L.P."/>
            <person name="Puazo M.P."/>
            <person name="Quiroz J.Q."/>
            <person name="Rouhana J.R."/>
            <person name="Ruiz M.R."/>
            <person name="Ruiz S.-J.R."/>
            <person name="Saada N.S."/>
            <person name="Santibanez J.S."/>
            <person name="Scheel M.S."/>
            <person name="Schneider B.S."/>
            <person name="Simmons D.S."/>
            <person name="Sisson I.S."/>
            <person name="Tang L.-Y.T."/>
            <person name="Thornton R.T."/>
            <person name="Tisius J.T."/>
            <person name="Toledanes G.T."/>
            <person name="Trejos Z.T."/>
            <person name="Usmani K.U."/>
            <person name="Varghese R.V."/>
            <person name="Vattathil S.V."/>
            <person name="Vee V.V."/>
            <person name="Walker D.W."/>
            <person name="Weissenberger G.W."/>
            <person name="White C.W."/>
            <person name="Williams A.W."/>
            <person name="Woodworth J.W."/>
            <person name="Wright R.W."/>
            <person name="Zhu Y.Z."/>
            <person name="Han Y.H."/>
            <person name="Newsham I.N."/>
            <person name="Nazareth L.N."/>
            <person name="Worley K.W."/>
            <person name="Muzny D.M."/>
            <person name="Rogers J.R."/>
            <person name="Gibbs R.G."/>
        </authorList>
    </citation>
    <scope>NUCLEOTIDE SEQUENCE [LARGE SCALE GENOMIC DNA]</scope>
</reference>
<organism evidence="18 19">
    <name type="scientific">Papio anubis</name>
    <name type="common">Olive baboon</name>
    <dbReference type="NCBI Taxonomy" id="9555"/>
    <lineage>
        <taxon>Eukaryota</taxon>
        <taxon>Metazoa</taxon>
        <taxon>Chordata</taxon>
        <taxon>Craniata</taxon>
        <taxon>Vertebrata</taxon>
        <taxon>Euteleostomi</taxon>
        <taxon>Mammalia</taxon>
        <taxon>Eutheria</taxon>
        <taxon>Euarchontoglires</taxon>
        <taxon>Primates</taxon>
        <taxon>Haplorrhini</taxon>
        <taxon>Catarrhini</taxon>
        <taxon>Cercopithecidae</taxon>
        <taxon>Cercopithecinae</taxon>
        <taxon>Papio</taxon>
    </lineage>
</organism>
<evidence type="ECO:0000256" key="10">
    <source>
        <dbReference type="ARBA" id="ARBA00023053"/>
    </source>
</evidence>
<evidence type="ECO:0000256" key="11">
    <source>
        <dbReference type="ARBA" id="ARBA00023065"/>
    </source>
</evidence>
<evidence type="ECO:0000313" key="19">
    <source>
        <dbReference type="Proteomes" id="UP000028761"/>
    </source>
</evidence>
<dbReference type="PANTHER" id="PTHR14132">
    <property type="entry name" value="SODIUM/POTASSIUM-TRANSPORTING ATPASE SUBUNIT GAMMA"/>
    <property type="match status" value="1"/>
</dbReference>
<evidence type="ECO:0000256" key="1">
    <source>
        <dbReference type="ARBA" id="ARBA00005948"/>
    </source>
</evidence>
<dbReference type="FunFam" id="1.20.5.780:FF:000007">
    <property type="entry name" value="FXYD domain-containing ion transport regulator"/>
    <property type="match status" value="1"/>
</dbReference>
<dbReference type="STRING" id="9555.ENSPANP00000020155"/>
<evidence type="ECO:0000256" key="2">
    <source>
        <dbReference type="ARBA" id="ARBA00022448"/>
    </source>
</evidence>
<dbReference type="PANTHER" id="PTHR14132:SF10">
    <property type="entry name" value="FXYD DOMAIN-CONTAINING ION TRANSPORT REGULATOR 4"/>
    <property type="match status" value="1"/>
</dbReference>
<evidence type="ECO:0000256" key="8">
    <source>
        <dbReference type="ARBA" id="ARBA00022958"/>
    </source>
</evidence>
<reference evidence="18" key="3">
    <citation type="submission" date="2025-09" db="UniProtKB">
        <authorList>
            <consortium name="Ensembl"/>
        </authorList>
    </citation>
    <scope>IDENTIFICATION</scope>
</reference>
<keyword evidence="7 17" id="KW-0732">Signal</keyword>
<dbReference type="Proteomes" id="UP000028761">
    <property type="component" value="Chromosome 11"/>
</dbReference>
<evidence type="ECO:0000256" key="15">
    <source>
        <dbReference type="ARBA" id="ARBA00054079"/>
    </source>
</evidence>